<reference evidence="2 3" key="1">
    <citation type="submission" date="2019-06" db="EMBL/GenBank/DDBJ databases">
        <title>Sequencing the genomes of 1000 actinobacteria strains.</title>
        <authorList>
            <person name="Klenk H.-P."/>
        </authorList>
    </citation>
    <scope>NUCLEOTIDE SEQUENCE [LARGE SCALE GENOMIC DNA]</scope>
    <source>
        <strain evidence="2 3">DSM 18031</strain>
    </source>
</reference>
<dbReference type="AlphaFoldDB" id="A0A543I6Z5"/>
<organism evidence="2 3">
    <name type="scientific">Klugiella xanthotipulae</name>
    <dbReference type="NCBI Taxonomy" id="244735"/>
    <lineage>
        <taxon>Bacteria</taxon>
        <taxon>Bacillati</taxon>
        <taxon>Actinomycetota</taxon>
        <taxon>Actinomycetes</taxon>
        <taxon>Micrococcales</taxon>
        <taxon>Microbacteriaceae</taxon>
        <taxon>Klugiella</taxon>
    </lineage>
</organism>
<feature type="transmembrane region" description="Helical" evidence="1">
    <location>
        <begin position="47"/>
        <end position="68"/>
    </location>
</feature>
<evidence type="ECO:0000256" key="1">
    <source>
        <dbReference type="SAM" id="Phobius"/>
    </source>
</evidence>
<keyword evidence="3" id="KW-1185">Reference proteome</keyword>
<evidence type="ECO:0000313" key="2">
    <source>
        <dbReference type="EMBL" id="TQM66260.1"/>
    </source>
</evidence>
<dbReference type="Proteomes" id="UP000318331">
    <property type="component" value="Unassembled WGS sequence"/>
</dbReference>
<name>A0A543I6Z5_9MICO</name>
<comment type="caution">
    <text evidence="2">The sequence shown here is derived from an EMBL/GenBank/DDBJ whole genome shotgun (WGS) entry which is preliminary data.</text>
</comment>
<proteinExistence type="predicted"/>
<dbReference type="OrthoDB" id="5081451at2"/>
<keyword evidence="1" id="KW-1133">Transmembrane helix</keyword>
<feature type="transmembrane region" description="Helical" evidence="1">
    <location>
        <begin position="21"/>
        <end position="41"/>
    </location>
</feature>
<dbReference type="EMBL" id="VFPN01000001">
    <property type="protein sequence ID" value="TQM66260.1"/>
    <property type="molecule type" value="Genomic_DNA"/>
</dbReference>
<dbReference type="RefSeq" id="WP_141916430.1">
    <property type="nucleotide sequence ID" value="NZ_BAAAYS010000010.1"/>
</dbReference>
<keyword evidence="1" id="KW-0472">Membrane</keyword>
<evidence type="ECO:0000313" key="3">
    <source>
        <dbReference type="Proteomes" id="UP000318331"/>
    </source>
</evidence>
<sequence length="92" mass="9856">MTLMPPTPSHEPSKRDRLKPVELVGFAAILAIFAGLISLMSTRQIELALIFAGGAFIVTLVLLALLGMGMKPNDLEKRDIDAQDRDDAGGGH</sequence>
<gene>
    <name evidence="2" type="ORF">FB466_1097</name>
</gene>
<keyword evidence="1" id="KW-0812">Transmembrane</keyword>
<protein>
    <submittedName>
        <fullName evidence="2">Uncharacterized protein</fullName>
    </submittedName>
</protein>
<accession>A0A543I6Z5</accession>